<evidence type="ECO:0000313" key="2">
    <source>
        <dbReference type="Proteomes" id="UP000636918"/>
    </source>
</evidence>
<accession>A0ABS1L396</accession>
<keyword evidence="2" id="KW-1185">Reference proteome</keyword>
<dbReference type="RefSeq" id="WP_201932304.1">
    <property type="nucleotide sequence ID" value="NZ_JAERSG010000001.1"/>
</dbReference>
<proteinExistence type="predicted"/>
<sequence length="70" mass="7190">MSAREDRTAQDAVSVLGRAGVPQLGAHIRAVPHAVQDLGADQAIDLLVGEPFGEQLAAESDDALEVAGGR</sequence>
<dbReference type="Proteomes" id="UP000636918">
    <property type="component" value="Unassembled WGS sequence"/>
</dbReference>
<name>A0ABS1L396_9ACTN</name>
<comment type="caution">
    <text evidence="1">The sequence shown here is derived from an EMBL/GenBank/DDBJ whole genome shotgun (WGS) entry which is preliminary data.</text>
</comment>
<protein>
    <submittedName>
        <fullName evidence="1">Uncharacterized protein</fullName>
    </submittedName>
</protein>
<evidence type="ECO:0000313" key="1">
    <source>
        <dbReference type="EMBL" id="MBL0746174.1"/>
    </source>
</evidence>
<reference evidence="1 2" key="1">
    <citation type="submission" date="2021-01" db="EMBL/GenBank/DDBJ databases">
        <title>Genome seq and assembly of Nocardiodes sp. G10.</title>
        <authorList>
            <person name="Chhetri G."/>
        </authorList>
    </citation>
    <scope>NUCLEOTIDE SEQUENCE [LARGE SCALE GENOMIC DNA]</scope>
    <source>
        <strain evidence="1 2">G10</strain>
    </source>
</reference>
<organism evidence="1 2">
    <name type="scientific">Nocardioides baculatus</name>
    <dbReference type="NCBI Taxonomy" id="2801337"/>
    <lineage>
        <taxon>Bacteria</taxon>
        <taxon>Bacillati</taxon>
        <taxon>Actinomycetota</taxon>
        <taxon>Actinomycetes</taxon>
        <taxon>Propionibacteriales</taxon>
        <taxon>Nocardioidaceae</taxon>
        <taxon>Nocardioides</taxon>
    </lineage>
</organism>
<gene>
    <name evidence="1" type="ORF">JI751_01005</name>
</gene>
<dbReference type="EMBL" id="JAERSG010000001">
    <property type="protein sequence ID" value="MBL0746174.1"/>
    <property type="molecule type" value="Genomic_DNA"/>
</dbReference>